<feature type="region of interest" description="Disordered" evidence="1">
    <location>
        <begin position="1"/>
        <end position="57"/>
    </location>
</feature>
<evidence type="ECO:0000313" key="3">
    <source>
        <dbReference type="Proteomes" id="UP000467841"/>
    </source>
</evidence>
<organism evidence="2 3">
    <name type="scientific">Microthlaspi erraticum</name>
    <dbReference type="NCBI Taxonomy" id="1685480"/>
    <lineage>
        <taxon>Eukaryota</taxon>
        <taxon>Viridiplantae</taxon>
        <taxon>Streptophyta</taxon>
        <taxon>Embryophyta</taxon>
        <taxon>Tracheophyta</taxon>
        <taxon>Spermatophyta</taxon>
        <taxon>Magnoliopsida</taxon>
        <taxon>eudicotyledons</taxon>
        <taxon>Gunneridae</taxon>
        <taxon>Pentapetalae</taxon>
        <taxon>rosids</taxon>
        <taxon>malvids</taxon>
        <taxon>Brassicales</taxon>
        <taxon>Brassicaceae</taxon>
        <taxon>Coluteocarpeae</taxon>
        <taxon>Microthlaspi</taxon>
    </lineage>
</organism>
<evidence type="ECO:0000256" key="1">
    <source>
        <dbReference type="SAM" id="MobiDB-lite"/>
    </source>
</evidence>
<name>A0A6D2IK10_9BRAS</name>
<sequence>MIKLVKTGPDGLIEDSHPEPRTPADRSIRPTRKASSHDRPRFIGQNIHPSDPVGRTRKLSATIVPTVPIADHDPIAGRPSRPTVRTVRSTRSLFHTFSRPGLT</sequence>
<dbReference type="AlphaFoldDB" id="A0A6D2IK10"/>
<dbReference type="Proteomes" id="UP000467841">
    <property type="component" value="Unassembled WGS sequence"/>
</dbReference>
<proteinExistence type="predicted"/>
<feature type="compositionally biased region" description="Basic and acidic residues" evidence="1">
    <location>
        <begin position="14"/>
        <end position="28"/>
    </location>
</feature>
<reference evidence="2" key="1">
    <citation type="submission" date="2020-01" db="EMBL/GenBank/DDBJ databases">
        <authorList>
            <person name="Mishra B."/>
        </authorList>
    </citation>
    <scope>NUCLEOTIDE SEQUENCE [LARGE SCALE GENOMIC DNA]</scope>
</reference>
<comment type="caution">
    <text evidence="2">The sequence shown here is derived from an EMBL/GenBank/DDBJ whole genome shotgun (WGS) entry which is preliminary data.</text>
</comment>
<accession>A0A6D2IK10</accession>
<protein>
    <submittedName>
        <fullName evidence="2">Uncharacterized protein</fullName>
    </submittedName>
</protein>
<gene>
    <name evidence="2" type="ORF">MERR_LOCUS13402</name>
</gene>
<dbReference type="EMBL" id="CACVBM020001050">
    <property type="protein sequence ID" value="CAA7026167.1"/>
    <property type="molecule type" value="Genomic_DNA"/>
</dbReference>
<keyword evidence="3" id="KW-1185">Reference proteome</keyword>
<evidence type="ECO:0000313" key="2">
    <source>
        <dbReference type="EMBL" id="CAA7026167.1"/>
    </source>
</evidence>